<evidence type="ECO:0000313" key="1">
    <source>
        <dbReference type="EMBL" id="MCS4037255.1"/>
    </source>
</evidence>
<name>A0A9X2ZBJ8_9BACT</name>
<protein>
    <recommendedName>
        <fullName evidence="3">BrxE family protein</fullName>
    </recommendedName>
</protein>
<dbReference type="Proteomes" id="UP001155040">
    <property type="component" value="Unassembled WGS sequence"/>
</dbReference>
<dbReference type="InterPro" id="IPR058690">
    <property type="entry name" value="BrxE"/>
</dbReference>
<gene>
    <name evidence="1" type="ORF">GGQ01_002335</name>
</gene>
<dbReference type="EMBL" id="JANUBF010000015">
    <property type="protein sequence ID" value="MCS4037255.1"/>
    <property type="molecule type" value="Genomic_DNA"/>
</dbReference>
<organism evidence="1 2">
    <name type="scientific">Salinibacter ruber</name>
    <dbReference type="NCBI Taxonomy" id="146919"/>
    <lineage>
        <taxon>Bacteria</taxon>
        <taxon>Pseudomonadati</taxon>
        <taxon>Rhodothermota</taxon>
        <taxon>Rhodothermia</taxon>
        <taxon>Rhodothermales</taxon>
        <taxon>Salinibacteraceae</taxon>
        <taxon>Salinibacter</taxon>
    </lineage>
</organism>
<dbReference type="RefSeq" id="WP_259091018.1">
    <property type="nucleotide sequence ID" value="NZ_JANTZY010000019.1"/>
</dbReference>
<evidence type="ECO:0000313" key="2">
    <source>
        <dbReference type="Proteomes" id="UP001155040"/>
    </source>
</evidence>
<accession>A0A9X2ZBJ8</accession>
<comment type="caution">
    <text evidence="1">The sequence shown here is derived from an EMBL/GenBank/DDBJ whole genome shotgun (WGS) entry which is preliminary data.</text>
</comment>
<evidence type="ECO:0008006" key="3">
    <source>
        <dbReference type="Google" id="ProtNLM"/>
    </source>
</evidence>
<proteinExistence type="predicted"/>
<sequence>MYRRIIKLRALIGFLGEEDQFEWWDTSFMDSTGQRFLERSFPRDPFQAGLHSATVAARKLHDESIGKGDVAHLFRLPHAREQRLAETLRKLEVPLQEELSSQENALEALKETAVEVPDAVGAVQIGSGLTLTSESSVAVMAGHYHRGFTNGHMIFPYVTSE</sequence>
<dbReference type="Pfam" id="PF26412">
    <property type="entry name" value="BrxE"/>
    <property type="match status" value="1"/>
</dbReference>
<dbReference type="NCBIfam" id="NF033447">
    <property type="entry name" value="BrxE_fam"/>
    <property type="match status" value="1"/>
</dbReference>
<reference evidence="1" key="1">
    <citation type="submission" date="2022-08" db="EMBL/GenBank/DDBJ databases">
        <title>Genomic Encyclopedia of Type Strains, Phase V (KMG-V): Genome sequencing to study the core and pangenomes of soil and plant-associated prokaryotes.</title>
        <authorList>
            <person name="Whitman W."/>
        </authorList>
    </citation>
    <scope>NUCLEOTIDE SEQUENCE</scope>
    <source>
        <strain evidence="1">SP3012</strain>
    </source>
</reference>
<dbReference type="AlphaFoldDB" id="A0A9X2ZBJ8"/>